<dbReference type="Proteomes" id="UP000635384">
    <property type="component" value="Unassembled WGS sequence"/>
</dbReference>
<organism evidence="2 3">
    <name type="scientific">Erythrobacter rubeus</name>
    <dbReference type="NCBI Taxonomy" id="2760803"/>
    <lineage>
        <taxon>Bacteria</taxon>
        <taxon>Pseudomonadati</taxon>
        <taxon>Pseudomonadota</taxon>
        <taxon>Alphaproteobacteria</taxon>
        <taxon>Sphingomonadales</taxon>
        <taxon>Erythrobacteraceae</taxon>
        <taxon>Erythrobacter/Porphyrobacter group</taxon>
        <taxon>Erythrobacter</taxon>
    </lineage>
</organism>
<gene>
    <name evidence="2" type="ORF">IB285_09930</name>
</gene>
<reference evidence="2 3" key="1">
    <citation type="submission" date="2020-09" db="EMBL/GenBank/DDBJ databases">
        <authorList>
            <person name="Yoon J.-W."/>
        </authorList>
    </citation>
    <scope>NUCLEOTIDE SEQUENCE [LARGE SCALE GENOMIC DNA]</scope>
    <source>
        <strain evidence="2 3">KMU-140</strain>
    </source>
</reference>
<comment type="caution">
    <text evidence="2">The sequence shown here is derived from an EMBL/GenBank/DDBJ whole genome shotgun (WGS) entry which is preliminary data.</text>
</comment>
<proteinExistence type="predicted"/>
<keyword evidence="3" id="KW-1185">Reference proteome</keyword>
<evidence type="ECO:0000256" key="1">
    <source>
        <dbReference type="SAM" id="SignalP"/>
    </source>
</evidence>
<keyword evidence="1" id="KW-0732">Signal</keyword>
<evidence type="ECO:0000313" key="3">
    <source>
        <dbReference type="Proteomes" id="UP000635384"/>
    </source>
</evidence>
<feature type="signal peptide" evidence="1">
    <location>
        <begin position="1"/>
        <end position="30"/>
    </location>
</feature>
<dbReference type="NCBIfam" id="TIGR04433">
    <property type="entry name" value="UrcA_uranyl"/>
    <property type="match status" value="1"/>
</dbReference>
<feature type="chain" id="PRO_5046579327" evidence="1">
    <location>
        <begin position="31"/>
        <end position="131"/>
    </location>
</feature>
<accession>A0ABR8KPK2</accession>
<dbReference type="RefSeq" id="WP_190788023.1">
    <property type="nucleotide sequence ID" value="NZ_JACXLC010000001.1"/>
</dbReference>
<sequence>MKSSIWTGNRRFPAICAAFVLLAGVGAVQAEAPASAGEPQQMAIAYDDLDLTNAEGRAALQSRVDRGIDKACLMNRSAPSLRQYIEQKRAAQRCKERAQMQAKAHMRLAVEASQAKARLASADAIKVDLPE</sequence>
<dbReference type="EMBL" id="JACXLC010000001">
    <property type="protein sequence ID" value="MBD2842575.1"/>
    <property type="molecule type" value="Genomic_DNA"/>
</dbReference>
<name>A0ABR8KPK2_9SPHN</name>
<protein>
    <submittedName>
        <fullName evidence="2">UrcA family protein</fullName>
    </submittedName>
</protein>
<dbReference type="InterPro" id="IPR030972">
    <property type="entry name" value="UrcA_uranyl"/>
</dbReference>
<evidence type="ECO:0000313" key="2">
    <source>
        <dbReference type="EMBL" id="MBD2842575.1"/>
    </source>
</evidence>